<keyword evidence="2" id="KW-0347">Helicase</keyword>
<protein>
    <submittedName>
        <fullName evidence="2">Helicase</fullName>
    </submittedName>
</protein>
<proteinExistence type="predicted"/>
<organism evidence="2 3">
    <name type="scientific">Bacteroides ovatus</name>
    <dbReference type="NCBI Taxonomy" id="28116"/>
    <lineage>
        <taxon>Bacteria</taxon>
        <taxon>Pseudomonadati</taxon>
        <taxon>Bacteroidota</taxon>
        <taxon>Bacteroidia</taxon>
        <taxon>Bacteroidales</taxon>
        <taxon>Bacteroidaceae</taxon>
        <taxon>Bacteroides</taxon>
    </lineage>
</organism>
<keyword evidence="2" id="KW-0547">Nucleotide-binding</keyword>
<feature type="compositionally biased region" description="Polar residues" evidence="1">
    <location>
        <begin position="35"/>
        <end position="45"/>
    </location>
</feature>
<dbReference type="GO" id="GO:0004386">
    <property type="term" value="F:helicase activity"/>
    <property type="evidence" value="ECO:0007669"/>
    <property type="project" value="UniProtKB-KW"/>
</dbReference>
<dbReference type="AlphaFoldDB" id="A0A642C3B2"/>
<feature type="region of interest" description="Disordered" evidence="1">
    <location>
        <begin position="19"/>
        <end position="45"/>
    </location>
</feature>
<dbReference type="Proteomes" id="UP000435985">
    <property type="component" value="Unassembled WGS sequence"/>
</dbReference>
<accession>A0A642C3B2</accession>
<keyword evidence="2" id="KW-0067">ATP-binding</keyword>
<comment type="caution">
    <text evidence="2">The sequence shown here is derived from an EMBL/GenBank/DDBJ whole genome shotgun (WGS) entry which is preliminary data.</text>
</comment>
<name>A0A642C3B2_BACOV</name>
<sequence>MMEKVTQMIAMLIKAWKKESVSQIDTPPVPATPEPKQQSPNNSACLTERVNTFLQTHY</sequence>
<dbReference type="EMBL" id="VWFO01000655">
    <property type="protein sequence ID" value="KAA4646530.1"/>
    <property type="molecule type" value="Genomic_DNA"/>
</dbReference>
<reference evidence="2 3" key="1">
    <citation type="journal article" date="2019" name="Nat. Med.">
        <title>A library of human gut bacterial isolates paired with longitudinal multiomics data enables mechanistic microbiome research.</title>
        <authorList>
            <person name="Poyet M."/>
            <person name="Groussin M."/>
            <person name="Gibbons S.M."/>
            <person name="Avila-Pacheco J."/>
            <person name="Jiang X."/>
            <person name="Kearney S.M."/>
            <person name="Perrotta A.R."/>
            <person name="Berdy B."/>
            <person name="Zhao S."/>
            <person name="Lieberman T.D."/>
            <person name="Swanson P.K."/>
            <person name="Smith M."/>
            <person name="Roesemann S."/>
            <person name="Alexander J.E."/>
            <person name="Rich S.A."/>
            <person name="Livny J."/>
            <person name="Vlamakis H."/>
            <person name="Clish C."/>
            <person name="Bullock K."/>
            <person name="Deik A."/>
            <person name="Scott J."/>
            <person name="Pierce K.A."/>
            <person name="Xavier R.J."/>
            <person name="Alm E.J."/>
        </authorList>
    </citation>
    <scope>NUCLEOTIDE SEQUENCE [LARGE SCALE GENOMIC DNA]</scope>
    <source>
        <strain evidence="2 3">BIOML-A14</strain>
    </source>
</reference>
<feature type="non-terminal residue" evidence="2">
    <location>
        <position position="58"/>
    </location>
</feature>
<gene>
    <name evidence="2" type="ORF">F3B98_32475</name>
</gene>
<keyword evidence="2" id="KW-0378">Hydrolase</keyword>
<evidence type="ECO:0000313" key="2">
    <source>
        <dbReference type="EMBL" id="KAA4646530.1"/>
    </source>
</evidence>
<evidence type="ECO:0000313" key="3">
    <source>
        <dbReference type="Proteomes" id="UP000435985"/>
    </source>
</evidence>
<evidence type="ECO:0000256" key="1">
    <source>
        <dbReference type="SAM" id="MobiDB-lite"/>
    </source>
</evidence>